<dbReference type="FunFam" id="2.60.40.60:FF:000098">
    <property type="entry name" value="cadherin-23 isoform X1"/>
    <property type="match status" value="1"/>
</dbReference>
<keyword evidence="5" id="KW-0732">Signal</keyword>
<keyword evidence="11" id="KW-1015">Disulfide bond</keyword>
<dbReference type="PANTHER" id="PTHR24026:SF133">
    <property type="entry name" value="CADHERIN-RELATED FAMILY MEMBER 2"/>
    <property type="match status" value="1"/>
</dbReference>
<dbReference type="GO" id="GO:0008104">
    <property type="term" value="P:intracellular protein localization"/>
    <property type="evidence" value="ECO:0007669"/>
    <property type="project" value="UniProtKB-ARBA"/>
</dbReference>
<dbReference type="Gene3D" id="2.60.40.60">
    <property type="entry name" value="Cadherins"/>
    <property type="match status" value="14"/>
</dbReference>
<dbReference type="PANTHER" id="PTHR24026">
    <property type="entry name" value="FAT ATYPICAL CADHERIN-RELATED"/>
    <property type="match status" value="1"/>
</dbReference>
<evidence type="ECO:0000256" key="1">
    <source>
        <dbReference type="ARBA" id="ARBA00004251"/>
    </source>
</evidence>
<dbReference type="GO" id="GO:0001736">
    <property type="term" value="P:establishment of planar polarity"/>
    <property type="evidence" value="ECO:0007669"/>
    <property type="project" value="UniProtKB-ARBA"/>
</dbReference>
<feature type="domain" description="Cadherin" evidence="17">
    <location>
        <begin position="1207"/>
        <end position="1315"/>
    </location>
</feature>
<evidence type="ECO:0000256" key="7">
    <source>
        <dbReference type="ARBA" id="ARBA00022837"/>
    </source>
</evidence>
<evidence type="ECO:0000256" key="14">
    <source>
        <dbReference type="PROSITE-ProRule" id="PRU00043"/>
    </source>
</evidence>
<feature type="compositionally biased region" description="Basic and acidic residues" evidence="15">
    <location>
        <begin position="8"/>
        <end position="19"/>
    </location>
</feature>
<keyword evidence="9 16" id="KW-1133">Transmembrane helix</keyword>
<keyword evidence="12" id="KW-0325">Glycoprotein</keyword>
<evidence type="ECO:0000313" key="18">
    <source>
        <dbReference type="EMBL" id="KAK6628169.1"/>
    </source>
</evidence>
<feature type="transmembrane region" description="Helical" evidence="16">
    <location>
        <begin position="1767"/>
        <end position="1790"/>
    </location>
</feature>
<feature type="domain" description="Cadherin" evidence="17">
    <location>
        <begin position="992"/>
        <end position="1095"/>
    </location>
</feature>
<dbReference type="FunFam" id="2.60.40.60:FF:000118">
    <property type="entry name" value="protocadherin Fat 4"/>
    <property type="match status" value="2"/>
</dbReference>
<proteinExistence type="predicted"/>
<evidence type="ECO:0000256" key="3">
    <source>
        <dbReference type="ARBA" id="ARBA00022536"/>
    </source>
</evidence>
<protein>
    <recommendedName>
        <fullName evidence="17">Cadherin domain-containing protein</fullName>
    </recommendedName>
</protein>
<evidence type="ECO:0000256" key="16">
    <source>
        <dbReference type="SAM" id="Phobius"/>
    </source>
</evidence>
<evidence type="ECO:0000256" key="15">
    <source>
        <dbReference type="SAM" id="MobiDB-lite"/>
    </source>
</evidence>
<evidence type="ECO:0000259" key="17">
    <source>
        <dbReference type="PROSITE" id="PS50268"/>
    </source>
</evidence>
<sequence>MRTNQGHNELRKGTDDHFPTKKSTAKQKVENRKTCGMKRRSAHFCILPPLVIIQLVVVVCCGQQADGYLNHPPRFLIDGQTEIVLRLKEGNETPAGTLIYRLRGFDQDGDPLTFGVKELIGNEILRIEKSGKTEANVYLKKELDRETRDEYGLILTLTDGRLGEGNFITQSLLILVEDVNDNEPVFKQYQSTIVIPENSLPGIVTTVEATDRDEGTYGQVIYRLEESDGEDDVFSVSTVNGKGVIRLVKELDYEKKFLYQLKVLAVDRSNNERVNTGTAAIVIKVEDVEDQLPEFLVVSPVSRIREDAPLGTQVMRVKAVDGDRGVNNPISYSITKGALGAFEIDSTSGIVYTVQKLDRENPNTNNGAYILEITAEEDSKTLSPRPSIKTEVTIIVNDVNDEIPKFRSDFYEAEINENPQMNTPVTFLGDAIPEVYDHDQGNNGTFQLLLEGDHGIFEVTPSVGINEASFLIRVKDPTQLDYEKLTHLNFTLLAKETVTDNPKYSLVSVMVHVKDINDNVPKFKMNEYRVSVPENSKMGTTIVQIEAIDEDSGLYGMEGLRFTSLGGSIAEFLSLDSTTGVITITSDESLFDRELTDRHYLTVEVADDLGKGNRNTVQVIIDVEDVNDNAPKFFQTKYEARLLENHLNFESPLVVEAHDKDLNGTDNSKILYEIVEGINSDSFIIDPESGLIQPLHHIDFENISATENDTQMSNDKSLSVKQIILVIRARDQGVPSLTSDVFVIVYLSDMNDHAPVFERSSYDVTVPEILPPETSIVRVVATDDDASSPNSDIVYRIQKGAKDKFVIDTETGIISLAPGASLDPDLTYPPTLKYSLTVLAIDGGFGVDKLQGSTEVNITIKDVNNKAPVFKEPGTVRIKENLNVGEYVYRVVAHDQDSDPILRYRLDKNASEARNEDGTFIKDTEIDFVDLFDLNSVNGMLRIKKQIDREKVETIRLALVCEDLAAINGVQEAFSVLNIIIEDVNDNSPLFRKSFYRRSITENSKNGIGVANVVADDRDKNRTIRYTFEGSKAITGLLHLDAETGEIVVANKIDHELTPWLNFSVRATDSGVPSRSSLVEVFVQVLDENDNNPHFLGDLTNITIREDTRVGTEIGKLEAIDADSGDFGRITYLLDRISSQGKFRIDAESGILSVADELDRETQDFYVLIVEAWDNYQFGYASGESRNAFKQIGVKIIDVNDEVPEFEEIESCVTVTEFHEVRETITVVKAFDNDDPLTPNGRILFTIVEGNGNSLFQIENLDYTTARITAAVPLKGFYGNYTLTVEAKDLGSPPNTVTTNVPICITDFNDNAPVFLHPARNVTVKIPENTTVGTSVIQVVAVDEDVGENGAVRYRLRKDPLGSWRTFVIDEETGVITLKMPLDKEQQKIHELRVEAFDLGVPTSLSSDLDLKIYVKNVNDFHPQFLMDQLVVNFTEHKTPGSEVRILPETIDKDDPDESDESKGEVCYFIVAGNENGAFTLDPLSHELRAKKELDREETDQYVMTVKASEDCLHVPGNFTAFDEEDNSVLTVTVKINDINDQSPKFVKKIFTGGVTTNSDFGTEFMRVKAIDKDEGRNGQIRYYRIGDVRMTVTEGMDRVQQQPFLVNEKTGSLYLNFYPQNDMKGYFQLTVLANDTGGLQDTAEVYIYLLRKDQRVRFVLRQHPSELRERIDKFRDGLKDITGAVVNIDEVKVHENKEGLVDNTKTDLYLHFVNQQDNSIIDVHDVLHIVDQNIEKLDGLFKDFNVLDTQPSEALRLTKEKESEHMMWLLGAIIFLGIMQILVLALCFTQRSKYKRAIKAATATAFGLDQSNMDKPPRHVPNTNKHSVEGSNPIWMKGYENEWYKENDSLSQTSERDSLDSNAVVEDRQKPLNGISQKDSDNNNITYISTSHVMPVYEKGEAVAIGKENDLNITNYQKNLYQSLNAMANSLVAGKTMETTEL</sequence>
<feature type="domain" description="Cadherin" evidence="17">
    <location>
        <begin position="304"/>
        <end position="406"/>
    </location>
</feature>
<feature type="domain" description="Cadherin" evidence="17">
    <location>
        <begin position="758"/>
        <end position="870"/>
    </location>
</feature>
<evidence type="ECO:0000256" key="6">
    <source>
        <dbReference type="ARBA" id="ARBA00022737"/>
    </source>
</evidence>
<dbReference type="FunFam" id="2.60.40.60:FF:000168">
    <property type="entry name" value="Cadherin-related family member 2"/>
    <property type="match status" value="1"/>
</dbReference>
<accession>A0AAN8NSK9</accession>
<dbReference type="InterPro" id="IPR015919">
    <property type="entry name" value="Cadherin-like_sf"/>
</dbReference>
<dbReference type="SUPFAM" id="SSF49313">
    <property type="entry name" value="Cadherin-like"/>
    <property type="match status" value="14"/>
</dbReference>
<organism evidence="18 19">
    <name type="scientific">Polyplax serrata</name>
    <name type="common">Common mouse louse</name>
    <dbReference type="NCBI Taxonomy" id="468196"/>
    <lineage>
        <taxon>Eukaryota</taxon>
        <taxon>Metazoa</taxon>
        <taxon>Ecdysozoa</taxon>
        <taxon>Arthropoda</taxon>
        <taxon>Hexapoda</taxon>
        <taxon>Insecta</taxon>
        <taxon>Pterygota</taxon>
        <taxon>Neoptera</taxon>
        <taxon>Paraneoptera</taxon>
        <taxon>Psocodea</taxon>
        <taxon>Troctomorpha</taxon>
        <taxon>Phthiraptera</taxon>
        <taxon>Anoplura</taxon>
        <taxon>Polyplacidae</taxon>
        <taxon>Polyplax</taxon>
    </lineage>
</organism>
<dbReference type="PROSITE" id="PS00232">
    <property type="entry name" value="CADHERIN_1"/>
    <property type="match status" value="6"/>
</dbReference>
<dbReference type="Proteomes" id="UP001372834">
    <property type="component" value="Unassembled WGS sequence"/>
</dbReference>
<feature type="region of interest" description="Disordered" evidence="15">
    <location>
        <begin position="1813"/>
        <end position="1832"/>
    </location>
</feature>
<dbReference type="PRINTS" id="PR00205">
    <property type="entry name" value="CADHERIN"/>
</dbReference>
<dbReference type="GO" id="GO:0048589">
    <property type="term" value="P:developmental growth"/>
    <property type="evidence" value="ECO:0007669"/>
    <property type="project" value="UniProtKB-ARBA"/>
</dbReference>
<gene>
    <name evidence="18" type="ORF">RUM43_001981</name>
</gene>
<dbReference type="FunFam" id="2.60.40.60:FF:000039">
    <property type="entry name" value="FAT atypical cadherin 3"/>
    <property type="match status" value="1"/>
</dbReference>
<evidence type="ECO:0000256" key="13">
    <source>
        <dbReference type="ARBA" id="ARBA00059331"/>
    </source>
</evidence>
<dbReference type="FunFam" id="2.60.40.60:FF:000033">
    <property type="entry name" value="FAT atypical cadherin 1"/>
    <property type="match status" value="1"/>
</dbReference>
<feature type="domain" description="Cadherin" evidence="17">
    <location>
        <begin position="524"/>
        <end position="633"/>
    </location>
</feature>
<dbReference type="PROSITE" id="PS50268">
    <property type="entry name" value="CADHERIN_2"/>
    <property type="match status" value="14"/>
</dbReference>
<evidence type="ECO:0000313" key="19">
    <source>
        <dbReference type="Proteomes" id="UP001372834"/>
    </source>
</evidence>
<dbReference type="GO" id="GO:0048731">
    <property type="term" value="P:system development"/>
    <property type="evidence" value="ECO:0007669"/>
    <property type="project" value="UniProtKB-ARBA"/>
</dbReference>
<dbReference type="CDD" id="cd11304">
    <property type="entry name" value="Cadherin_repeat"/>
    <property type="match status" value="14"/>
</dbReference>
<evidence type="ECO:0000256" key="12">
    <source>
        <dbReference type="ARBA" id="ARBA00023180"/>
    </source>
</evidence>
<dbReference type="GO" id="GO:0007156">
    <property type="term" value="P:homophilic cell adhesion via plasma membrane adhesion molecules"/>
    <property type="evidence" value="ECO:0007669"/>
    <property type="project" value="InterPro"/>
</dbReference>
<dbReference type="FunFam" id="2.60.40.60:FF:000382">
    <property type="entry name" value="Cadherin 23"/>
    <property type="match status" value="1"/>
</dbReference>
<dbReference type="Pfam" id="PF00028">
    <property type="entry name" value="Cadherin"/>
    <property type="match status" value="10"/>
</dbReference>
<dbReference type="GO" id="GO:0048513">
    <property type="term" value="P:animal organ development"/>
    <property type="evidence" value="ECO:0007669"/>
    <property type="project" value="UniProtKB-ARBA"/>
</dbReference>
<keyword evidence="6" id="KW-0677">Repeat</keyword>
<dbReference type="SMART" id="SM00112">
    <property type="entry name" value="CA"/>
    <property type="match status" value="14"/>
</dbReference>
<feature type="domain" description="Cadherin" evidence="17">
    <location>
        <begin position="1318"/>
        <end position="1425"/>
    </location>
</feature>
<dbReference type="FunFam" id="2.60.40.60:FF:000345">
    <property type="entry name" value="Cadherin 2"/>
    <property type="match status" value="1"/>
</dbReference>
<feature type="domain" description="Cadherin" evidence="17">
    <location>
        <begin position="1547"/>
        <end position="1667"/>
    </location>
</feature>
<dbReference type="InterPro" id="IPR020894">
    <property type="entry name" value="Cadherin_CS"/>
</dbReference>
<feature type="domain" description="Cadherin" evidence="17">
    <location>
        <begin position="1096"/>
        <end position="1206"/>
    </location>
</feature>
<evidence type="ECO:0000256" key="5">
    <source>
        <dbReference type="ARBA" id="ARBA00022729"/>
    </source>
</evidence>
<keyword evidence="8" id="KW-0130">Cell adhesion</keyword>
<dbReference type="GO" id="GO:0005886">
    <property type="term" value="C:plasma membrane"/>
    <property type="evidence" value="ECO:0007669"/>
    <property type="project" value="UniProtKB-SubCell"/>
</dbReference>
<evidence type="ECO:0000256" key="10">
    <source>
        <dbReference type="ARBA" id="ARBA00023136"/>
    </source>
</evidence>
<feature type="domain" description="Cadherin" evidence="17">
    <location>
        <begin position="1426"/>
        <end position="1546"/>
    </location>
</feature>
<name>A0AAN8NSK9_POLSC</name>
<dbReference type="FunFam" id="2.60.40.60:FF:000124">
    <property type="entry name" value="Cadherin-related family member 1"/>
    <property type="match status" value="1"/>
</dbReference>
<keyword evidence="2" id="KW-1003">Cell membrane</keyword>
<dbReference type="FunFam" id="2.60.40.60:FF:000306">
    <property type="entry name" value="Cadherin 23"/>
    <property type="match status" value="1"/>
</dbReference>
<comment type="subcellular location">
    <subcellularLocation>
        <location evidence="1">Cell membrane</location>
        <topology evidence="1">Single-pass type I membrane protein</topology>
    </subcellularLocation>
</comment>
<evidence type="ECO:0000256" key="11">
    <source>
        <dbReference type="ARBA" id="ARBA00023157"/>
    </source>
</evidence>
<keyword evidence="3" id="KW-0245">EGF-like domain</keyword>
<keyword evidence="4 16" id="KW-0812">Transmembrane</keyword>
<comment type="caution">
    <text evidence="18">The sequence shown here is derived from an EMBL/GenBank/DDBJ whole genome shotgun (WGS) entry which is preliminary data.</text>
</comment>
<reference evidence="18 19" key="1">
    <citation type="submission" date="2023-10" db="EMBL/GenBank/DDBJ databases">
        <title>Genomes of two closely related lineages of the louse Polyplax serrata with different host specificities.</title>
        <authorList>
            <person name="Martinu J."/>
            <person name="Tarabai H."/>
            <person name="Stefka J."/>
            <person name="Hypsa V."/>
        </authorList>
    </citation>
    <scope>NUCLEOTIDE SEQUENCE [LARGE SCALE GENOMIC DNA]</scope>
    <source>
        <strain evidence="18">HR10_N</strain>
    </source>
</reference>
<dbReference type="GO" id="GO:0005509">
    <property type="term" value="F:calcium ion binding"/>
    <property type="evidence" value="ECO:0007669"/>
    <property type="project" value="UniProtKB-UniRule"/>
</dbReference>
<evidence type="ECO:0000256" key="4">
    <source>
        <dbReference type="ARBA" id="ARBA00022692"/>
    </source>
</evidence>
<feature type="domain" description="Cadherin" evidence="17">
    <location>
        <begin position="634"/>
        <end position="757"/>
    </location>
</feature>
<dbReference type="EMBL" id="JAWJWE010000036">
    <property type="protein sequence ID" value="KAK6628169.1"/>
    <property type="molecule type" value="Genomic_DNA"/>
</dbReference>
<evidence type="ECO:0000256" key="9">
    <source>
        <dbReference type="ARBA" id="ARBA00022989"/>
    </source>
</evidence>
<dbReference type="FunFam" id="2.60.40.60:FF:000092">
    <property type="entry name" value="Protocadherin 8"/>
    <property type="match status" value="1"/>
</dbReference>
<feature type="domain" description="Cadherin" evidence="17">
    <location>
        <begin position="187"/>
        <end position="295"/>
    </location>
</feature>
<evidence type="ECO:0000256" key="8">
    <source>
        <dbReference type="ARBA" id="ARBA00022889"/>
    </source>
</evidence>
<keyword evidence="7 14" id="KW-0106">Calcium</keyword>
<dbReference type="GO" id="GO:0007163">
    <property type="term" value="P:establishment or maintenance of cell polarity"/>
    <property type="evidence" value="ECO:0007669"/>
    <property type="project" value="UniProtKB-ARBA"/>
</dbReference>
<feature type="domain" description="Cadherin" evidence="17">
    <location>
        <begin position="91"/>
        <end position="186"/>
    </location>
</feature>
<comment type="function">
    <text evidence="13">Cadherins are calcium-dependent cell adhesion proteins. They preferentially interact with themselves in a homophilic manner in connecting cells.</text>
</comment>
<dbReference type="GO" id="GO:0030154">
    <property type="term" value="P:cell differentiation"/>
    <property type="evidence" value="ECO:0007669"/>
    <property type="project" value="UniProtKB-ARBA"/>
</dbReference>
<evidence type="ECO:0000256" key="2">
    <source>
        <dbReference type="ARBA" id="ARBA00022475"/>
    </source>
</evidence>
<dbReference type="InterPro" id="IPR002126">
    <property type="entry name" value="Cadherin-like_dom"/>
</dbReference>
<feature type="domain" description="Cadherin" evidence="17">
    <location>
        <begin position="407"/>
        <end position="523"/>
    </location>
</feature>
<feature type="domain" description="Cadherin" evidence="17">
    <location>
        <begin position="870"/>
        <end position="991"/>
    </location>
</feature>
<keyword evidence="10 16" id="KW-0472">Membrane</keyword>
<feature type="region of interest" description="Disordered" evidence="15">
    <location>
        <begin position="1"/>
        <end position="33"/>
    </location>
</feature>